<keyword evidence="3" id="KW-1185">Reference proteome</keyword>
<proteinExistence type="predicted"/>
<name>A0A316VAQ6_9BASI</name>
<feature type="region of interest" description="Disordered" evidence="1">
    <location>
        <begin position="562"/>
        <end position="584"/>
    </location>
</feature>
<dbReference type="EMBL" id="KZ819603">
    <property type="protein sequence ID" value="PWN34687.1"/>
    <property type="molecule type" value="Genomic_DNA"/>
</dbReference>
<accession>A0A316VAQ6</accession>
<evidence type="ECO:0000313" key="3">
    <source>
        <dbReference type="Proteomes" id="UP000245771"/>
    </source>
</evidence>
<feature type="compositionally biased region" description="Polar residues" evidence="1">
    <location>
        <begin position="856"/>
        <end position="867"/>
    </location>
</feature>
<feature type="compositionally biased region" description="Polar residues" evidence="1">
    <location>
        <begin position="764"/>
        <end position="775"/>
    </location>
</feature>
<protein>
    <submittedName>
        <fullName evidence="2">Uncharacterized protein</fullName>
    </submittedName>
</protein>
<feature type="compositionally biased region" description="Polar residues" evidence="1">
    <location>
        <begin position="328"/>
        <end position="345"/>
    </location>
</feature>
<feature type="compositionally biased region" description="Polar residues" evidence="1">
    <location>
        <begin position="494"/>
        <end position="505"/>
    </location>
</feature>
<gene>
    <name evidence="2" type="ORF">FA14DRAFT_171446</name>
</gene>
<feature type="region of interest" description="Disordered" evidence="1">
    <location>
        <begin position="180"/>
        <end position="218"/>
    </location>
</feature>
<feature type="compositionally biased region" description="Low complexity" evidence="1">
    <location>
        <begin position="357"/>
        <end position="380"/>
    </location>
</feature>
<feature type="compositionally biased region" description="Low complexity" evidence="1">
    <location>
        <begin position="951"/>
        <end position="963"/>
    </location>
</feature>
<reference evidence="2 3" key="1">
    <citation type="journal article" date="2018" name="Mol. Biol. Evol.">
        <title>Broad Genomic Sampling Reveals a Smut Pathogenic Ancestry of the Fungal Clade Ustilaginomycotina.</title>
        <authorList>
            <person name="Kijpornyongpan T."/>
            <person name="Mondo S.J."/>
            <person name="Barry K."/>
            <person name="Sandor L."/>
            <person name="Lee J."/>
            <person name="Lipzen A."/>
            <person name="Pangilinan J."/>
            <person name="LaButti K."/>
            <person name="Hainaut M."/>
            <person name="Henrissat B."/>
            <person name="Grigoriev I.V."/>
            <person name="Spatafora J.W."/>
            <person name="Aime M.C."/>
        </authorList>
    </citation>
    <scope>NUCLEOTIDE SEQUENCE [LARGE SCALE GENOMIC DNA]</scope>
    <source>
        <strain evidence="2 3">MCA 3882</strain>
    </source>
</reference>
<feature type="region of interest" description="Disordered" evidence="1">
    <location>
        <begin position="730"/>
        <end position="884"/>
    </location>
</feature>
<dbReference type="InParanoid" id="A0A316VAQ6"/>
<feature type="compositionally biased region" description="Basic and acidic residues" evidence="1">
    <location>
        <begin position="1150"/>
        <end position="1160"/>
    </location>
</feature>
<feature type="compositionally biased region" description="Basic and acidic residues" evidence="1">
    <location>
        <begin position="796"/>
        <end position="805"/>
    </location>
</feature>
<organism evidence="2 3">
    <name type="scientific">Meira miltonrushii</name>
    <dbReference type="NCBI Taxonomy" id="1280837"/>
    <lineage>
        <taxon>Eukaryota</taxon>
        <taxon>Fungi</taxon>
        <taxon>Dikarya</taxon>
        <taxon>Basidiomycota</taxon>
        <taxon>Ustilaginomycotina</taxon>
        <taxon>Exobasidiomycetes</taxon>
        <taxon>Exobasidiales</taxon>
        <taxon>Brachybasidiaceae</taxon>
        <taxon>Meira</taxon>
    </lineage>
</organism>
<feature type="region of interest" description="Disordered" evidence="1">
    <location>
        <begin position="919"/>
        <end position="998"/>
    </location>
</feature>
<dbReference type="OrthoDB" id="3367094at2759"/>
<dbReference type="GeneID" id="37022112"/>
<feature type="compositionally biased region" description="Basic and acidic residues" evidence="1">
    <location>
        <begin position="509"/>
        <end position="525"/>
    </location>
</feature>
<feature type="compositionally biased region" description="Polar residues" evidence="1">
    <location>
        <begin position="526"/>
        <end position="538"/>
    </location>
</feature>
<dbReference type="RefSeq" id="XP_025354989.1">
    <property type="nucleotide sequence ID" value="XM_025500331.1"/>
</dbReference>
<feature type="region of interest" description="Disordered" evidence="1">
    <location>
        <begin position="325"/>
        <end position="446"/>
    </location>
</feature>
<feature type="region of interest" description="Disordered" evidence="1">
    <location>
        <begin position="475"/>
        <end position="546"/>
    </location>
</feature>
<feature type="compositionally biased region" description="Basic and acidic residues" evidence="1">
    <location>
        <begin position="837"/>
        <end position="855"/>
    </location>
</feature>
<evidence type="ECO:0000313" key="2">
    <source>
        <dbReference type="EMBL" id="PWN34687.1"/>
    </source>
</evidence>
<feature type="compositionally biased region" description="Basic and acidic residues" evidence="1">
    <location>
        <begin position="194"/>
        <end position="215"/>
    </location>
</feature>
<feature type="compositionally biased region" description="Low complexity" evidence="1">
    <location>
        <begin position="1161"/>
        <end position="1178"/>
    </location>
</feature>
<feature type="region of interest" description="Disordered" evidence="1">
    <location>
        <begin position="1"/>
        <end position="21"/>
    </location>
</feature>
<feature type="region of interest" description="Disordered" evidence="1">
    <location>
        <begin position="1150"/>
        <end position="1180"/>
    </location>
</feature>
<sequence length="1536" mass="168803">MSSSQRPGDDPSNPHQDLRIPSQFPSYYLGQSLPSTSLHLQTLSAPPIAAQIASLHRAAEVARFEWRSSQQTTITELVVIGARLRNLNVEEEAATAVARLHRLNEEGVAIAAARSYHLLPQSLINARTEQTPQRAPSERIFSSSLDAYLSAARDLSQPNEQPADVADLFDAYLSEDYDSDATEDEVLASTLRPTQERRRQSNDRRTDGLSPERRRFSQSVSHLTNEYAAESQVWDRMVEDLAIGAGVGGRGRNTAGGLGTNAHNRGISGGIAASMLALSAAIPRPDVMGPAGTASNSARLLPHPIWARRYPGAAGEWLRGELARRANSRTSTNQNGTNTTAVPTSEETRRARNTALRTGGTSSRRDSPSTTRRTSPSVSRRPPPPDFDAPSENQTTDAFDDIFSNPRTRDRASTRLPIAPPPASSTSPWNALQIPSLDPSNRASVRSNLSTGSAAIGTGAPQNEQNEGALTVPSNAAALAPTPPPGLAREGGNADSTANVNQAPTPRSEAAERVARMAQRMRERNAQNQSEPASSANDRSSRAVRGGMEYIRRLRALDGLETEDGVNNANTPPRRFEDPPSPVRPSQVFPWYSPTVDDDLAQQMSSLQIASNMDEDEHDPNGTSSDWYQMARARMAAMNATPSGSNPYDDPNGEMVEDVGEAPLRVRRRVVTGANAGVTQRQRNRSARVIADEESNFTASSDTLQNSQNVEAGGELWNVVDGWTVIDPRPTSPVRRTRDEGSENVTTWFRGPSFSASPGLIDHATQNAETTQSRPNPFDPRITRPLTRDVSLSSDDLARMLEEVRGANGQRRRPSVEVETEGQDNRQASSTPSAPVRRAEFASGRSEEPQRRTAYRESTPSPEPQRQSAEDIRSNGLARNQRLSSIGARLGEEFRSRQSELREREQRLRTEVARRRMELDQLRQQQGRIGRVVERSRRDRDNDQPGAAGLSSPSQQDTSDTQTVIATPMPQATSGSSLVRRRTVRDAAPNLRTFRRSENRRLSSSNVFNESVNRQLTLNTLQVIRSLQQVQNQSGFNYRRRRTRSHSSLLRAPLPNQDRLSFDDNVIVQSRSLETVLATTPSVSLDDADTIGTAGLALIALVDALATPFSIGRAARFAGMAENIITQRTLPSTFEDTSFPLRFALIGSHHNKDESSKEAGNEPSSSSNSNRLSNVMSNDESTCSVEASGLHINLKFLAATNGMAHQLRMAEQSKDARQEADEVDHESFARAIVSRGNQSHSLGREEQELVYRCLKEAKKDLNVDFMTPEELFINGGETVKELLEKRKITLYRSALLGSPKATKSTNLTASIPTPTFCLSRLIIKIPHRHTLFASMNATQGWPNSFSSLAERPRWIALIFVSWTPISTTDLNEYDGYSEEDVRRLARRYGVRGPGLSPGNEYNWRSSKAVSVPFENDETLGDPFAIEKADEKGKQKEGQSSGQSTKPALLPVGMQHLQFSQTMFDFTQFVSGANKELGSVQGISGRYLAVKVMLSSRLRQRTLIDEQPPETPKLEIQWIGAHGHAGARSFGGASWRD</sequence>
<feature type="compositionally biased region" description="Basic and acidic residues" evidence="1">
    <location>
        <begin position="931"/>
        <end position="943"/>
    </location>
</feature>
<dbReference type="Proteomes" id="UP000245771">
    <property type="component" value="Unassembled WGS sequence"/>
</dbReference>
<evidence type="ECO:0000256" key="1">
    <source>
        <dbReference type="SAM" id="MobiDB-lite"/>
    </source>
</evidence>